<sequence>MRETGDFNKLVGHITVPMTAPSPLVGEGIAVSRIELGWVRGILPAIPMRSQPLTRLRFAKPPSPTRGEGNNRATCIWQAA</sequence>
<evidence type="ECO:0000313" key="2">
    <source>
        <dbReference type="Proteomes" id="UP000243904"/>
    </source>
</evidence>
<proteinExistence type="predicted"/>
<keyword evidence="2" id="KW-1185">Reference proteome</keyword>
<reference evidence="2" key="1">
    <citation type="submission" date="2016-10" db="EMBL/GenBank/DDBJ databases">
        <authorList>
            <person name="Varghese N."/>
            <person name="Submissions S."/>
        </authorList>
    </citation>
    <scope>NUCLEOTIDE SEQUENCE [LARGE SCALE GENOMIC DNA]</scope>
    <source>
        <strain evidence="2">GAS369</strain>
    </source>
</reference>
<organism evidence="1 2">
    <name type="scientific">Bradyrhizobium canariense</name>
    <dbReference type="NCBI Taxonomy" id="255045"/>
    <lineage>
        <taxon>Bacteria</taxon>
        <taxon>Pseudomonadati</taxon>
        <taxon>Pseudomonadota</taxon>
        <taxon>Alphaproteobacteria</taxon>
        <taxon>Hyphomicrobiales</taxon>
        <taxon>Nitrobacteraceae</taxon>
        <taxon>Bradyrhizobium</taxon>
    </lineage>
</organism>
<dbReference type="EMBL" id="LT629750">
    <property type="protein sequence ID" value="SDR82337.1"/>
    <property type="molecule type" value="Genomic_DNA"/>
</dbReference>
<accession>A0A1H1M6T0</accession>
<name>A0A1H1M6T0_9BRAD</name>
<dbReference type="AlphaFoldDB" id="A0A1H1M6T0"/>
<evidence type="ECO:0000313" key="1">
    <source>
        <dbReference type="EMBL" id="SDR82337.1"/>
    </source>
</evidence>
<gene>
    <name evidence="1" type="ORF">SAMN05444158_0109</name>
</gene>
<dbReference type="Proteomes" id="UP000243904">
    <property type="component" value="Chromosome I"/>
</dbReference>
<protein>
    <submittedName>
        <fullName evidence="1">Uncharacterized protein</fullName>
    </submittedName>
</protein>